<evidence type="ECO:0000313" key="2">
    <source>
        <dbReference type="Proteomes" id="UP000219482"/>
    </source>
</evidence>
<accession>A0A286GER1</accession>
<protein>
    <submittedName>
        <fullName evidence="1">Uncharacterized protein</fullName>
    </submittedName>
</protein>
<dbReference type="SUPFAM" id="SSF52540">
    <property type="entry name" value="P-loop containing nucleoside triphosphate hydrolases"/>
    <property type="match status" value="1"/>
</dbReference>
<sequence length="805" mass="89552">MATAAAKSVFFAYPGSPSLQAETIRAGAGLIGSRTRLMTRTWQDLQVGGRVMIGEIQQAIETAEVVVAEIGSLNQNVLYEVGYAIAKRKRVWLLLDGTDENAVKNWKSFGILSSIGYFNYQGDSELIAAGYSKERPDLDGRELLWDHLQKDFRFGVDPRTLFYFPTRLRGDAPRTIDRELSKRKNLAVLRSDEDERGYAPLSYYAEMIHRSSASLVYMVGLQRTRSAIHNARASLVAGMVAGLGRPLLMLAEDTFDPPIDYQDLLYKFASVRDVQNRLNTWLDDLPTQAGSTPARLHEALGLPLALGEYVAEYEADELNDYFVPTAEYARVIRRQGGTGIFVGRKGTGKTATMLQAAAELGRDKRNLVTVIKPTGYELESLLEVLDMLPERGEADYFLNGLWEYLLHCEIAAAAVREAEGKPAGIASGSAMDALRAYLEDLGVGLEQDMAVRLEGVVQDLLAGLPSMPDGVGNVRNFLNEQLHTSTLRDMRRLIGEALGSRERVALLIDNLDKAWERGADYERLSRVIFGLLSAVGHVARDFSRENAWRAKVNVTLTVFLRADIFSMVLRHAREPDKMDVLQIRWPDRQLLSRVIEDRYAAVTDADGPLLWKRLFSPTVRGMAAREYMLWRVLPRPRDLVYLCNAALLEATNSRHSRVEEADVVGGERAYSQFAFEALVVESDPEAGLADLLFDFAGGTATLSSDQLAAVLRRDEASDLEKLTGTLLRSSFLGLEVGDDIYEYFSDETSEKKHRALARRLSAERGSPARYRIHPAFRPFLEIADDDLAAEAVGEKLPLVSEVPGS</sequence>
<gene>
    <name evidence="1" type="ORF">SAMN06272739_0526</name>
</gene>
<proteinExistence type="predicted"/>
<organism evidence="1 2">
    <name type="scientific">Blastococcus haudaquaticus</name>
    <dbReference type="NCBI Taxonomy" id="1938745"/>
    <lineage>
        <taxon>Bacteria</taxon>
        <taxon>Bacillati</taxon>
        <taxon>Actinomycetota</taxon>
        <taxon>Actinomycetes</taxon>
        <taxon>Geodermatophilales</taxon>
        <taxon>Geodermatophilaceae</taxon>
        <taxon>Blastococcus</taxon>
    </lineage>
</organism>
<evidence type="ECO:0000313" key="1">
    <source>
        <dbReference type="EMBL" id="SOD93988.1"/>
    </source>
</evidence>
<dbReference type="EMBL" id="OCNK01000001">
    <property type="protein sequence ID" value="SOD93988.1"/>
    <property type="molecule type" value="Genomic_DNA"/>
</dbReference>
<dbReference type="InterPro" id="IPR027417">
    <property type="entry name" value="P-loop_NTPase"/>
</dbReference>
<keyword evidence="2" id="KW-1185">Reference proteome</keyword>
<reference evidence="2" key="1">
    <citation type="submission" date="2017-09" db="EMBL/GenBank/DDBJ databases">
        <authorList>
            <person name="Varghese N."/>
            <person name="Submissions S."/>
        </authorList>
    </citation>
    <scope>NUCLEOTIDE SEQUENCE [LARGE SCALE GENOMIC DNA]</scope>
    <source>
        <strain evidence="2">DSM 44270</strain>
    </source>
</reference>
<dbReference type="Gene3D" id="3.40.50.450">
    <property type="match status" value="1"/>
</dbReference>
<dbReference type="RefSeq" id="WP_143278388.1">
    <property type="nucleotide sequence ID" value="NZ_OCNK01000001.1"/>
</dbReference>
<dbReference type="AlphaFoldDB" id="A0A286GER1"/>
<dbReference type="NCBIfam" id="NF047389">
    <property type="entry name" value="ATPase_Sll1717"/>
    <property type="match status" value="1"/>
</dbReference>
<name>A0A286GER1_9ACTN</name>
<dbReference type="Proteomes" id="UP000219482">
    <property type="component" value="Unassembled WGS sequence"/>
</dbReference>
<dbReference type="InterPro" id="IPR059206">
    <property type="entry name" value="Sll1717-like"/>
</dbReference>
<dbReference type="OrthoDB" id="9179688at2"/>